<dbReference type="AlphaFoldDB" id="Q6CYP1"/>
<dbReference type="EMBL" id="BX950851">
    <property type="protein sequence ID" value="CAG77361.1"/>
    <property type="molecule type" value="Genomic_DNA"/>
</dbReference>
<dbReference type="Proteomes" id="UP000007966">
    <property type="component" value="Chromosome"/>
</dbReference>
<dbReference type="KEGG" id="eca:ECA4465"/>
<evidence type="ECO:0000256" key="1">
    <source>
        <dbReference type="SAM" id="Phobius"/>
    </source>
</evidence>
<evidence type="ECO:0000313" key="2">
    <source>
        <dbReference type="EMBL" id="CAG77361.1"/>
    </source>
</evidence>
<dbReference type="STRING" id="218491.ECA4465"/>
<sequence length="96" mass="10970">MHVRWQRSVTRITYSSKLIGIPSLAALFGLRPHPFGISASAVQKRLVVFVLKFELFRVYTAIFTAILQKIKGFQSRGFGVIAMRLIGFYYSMKKNV</sequence>
<keyword evidence="1" id="KW-0812">Transmembrane</keyword>
<proteinExistence type="predicted"/>
<keyword evidence="3" id="KW-1185">Reference proteome</keyword>
<gene>
    <name evidence="2" type="ordered locus">ECA4465</name>
</gene>
<organism evidence="2 3">
    <name type="scientific">Pectobacterium atrosepticum (strain SCRI 1043 / ATCC BAA-672)</name>
    <name type="common">Erwinia carotovora subsp. atroseptica</name>
    <dbReference type="NCBI Taxonomy" id="218491"/>
    <lineage>
        <taxon>Bacteria</taxon>
        <taxon>Pseudomonadati</taxon>
        <taxon>Pseudomonadota</taxon>
        <taxon>Gammaproteobacteria</taxon>
        <taxon>Enterobacterales</taxon>
        <taxon>Pectobacteriaceae</taxon>
        <taxon>Pectobacterium</taxon>
    </lineage>
</organism>
<reference evidence="2" key="1">
    <citation type="submission" date="2004-02" db="EMBL/GenBank/DDBJ databases">
        <title>The genome sequence of the enterobacterial phytopathogen Erwinia carotovora subsp. atroseptica SCRI1043 and functional genomic identification of novel virulence factors.</title>
        <authorList>
            <person name="Bell K.S."/>
            <person name="Sebaihia M."/>
            <person name="Pritchard L."/>
            <person name="Holden M."/>
            <person name="Hyman L.J."/>
            <person name="Holeva M.C."/>
            <person name="Thomson N.R."/>
            <person name="Bentley S.D."/>
            <person name="Churcher C."/>
            <person name="Mungall K."/>
            <person name="Atkin R."/>
            <person name="Bason N."/>
            <person name="Brooks K."/>
            <person name="Chillingworth T."/>
            <person name="Clark K."/>
            <person name="Doggett J."/>
            <person name="Fraser A."/>
            <person name="Hance Z."/>
            <person name="Hauser H."/>
            <person name="Jagels K."/>
            <person name="Moule S."/>
            <person name="Norbertczak H."/>
            <person name="Ormond D."/>
            <person name="Price C."/>
            <person name="Quail M.A."/>
            <person name="Sanders M."/>
            <person name="Walker D."/>
            <person name="Whitehead S."/>
            <person name="Salmond G.P.C."/>
            <person name="Birch P.R.J."/>
            <person name="Barrell B.G."/>
            <person name="Parkhill J."/>
            <person name="Toth I.K."/>
        </authorList>
    </citation>
    <scope>NUCLEOTIDE SEQUENCE</scope>
    <source>
        <strain evidence="2">SCRI1043</strain>
    </source>
</reference>
<dbReference type="HOGENOM" id="CLU_2357195_0_0_6"/>
<keyword evidence="1" id="KW-1133">Transmembrane helix</keyword>
<evidence type="ECO:0000313" key="3">
    <source>
        <dbReference type="Proteomes" id="UP000007966"/>
    </source>
</evidence>
<feature type="transmembrane region" description="Helical" evidence="1">
    <location>
        <begin position="49"/>
        <end position="67"/>
    </location>
</feature>
<keyword evidence="1" id="KW-0472">Membrane</keyword>
<accession>Q6CYP1</accession>
<protein>
    <submittedName>
        <fullName evidence="2">Membrane protein</fullName>
    </submittedName>
</protein>
<name>Q6CYP1_PECAS</name>